<evidence type="ECO:0000313" key="2">
    <source>
        <dbReference type="Proteomes" id="UP000283087"/>
    </source>
</evidence>
<dbReference type="InterPro" id="IPR010710">
    <property type="entry name" value="DUF1289"/>
</dbReference>
<name>A0A430KMR8_9GAMM</name>
<dbReference type="OrthoDB" id="8911262at2"/>
<organism evidence="1 2">
    <name type="scientific">Amphritea opalescens</name>
    <dbReference type="NCBI Taxonomy" id="2490544"/>
    <lineage>
        <taxon>Bacteria</taxon>
        <taxon>Pseudomonadati</taxon>
        <taxon>Pseudomonadota</taxon>
        <taxon>Gammaproteobacteria</taxon>
        <taxon>Oceanospirillales</taxon>
        <taxon>Oceanospirillaceae</taxon>
        <taxon>Amphritea</taxon>
    </lineage>
</organism>
<sequence length="69" mass="7985">MHSSIEHRSPQKAATDSPCQRNCCLNEQDICMGCYRTLQEILDWHGSSTAEKEAILALCQERRQQQLHR</sequence>
<evidence type="ECO:0000313" key="1">
    <source>
        <dbReference type="EMBL" id="RTE64760.1"/>
    </source>
</evidence>
<keyword evidence="2" id="KW-1185">Reference proteome</keyword>
<comment type="caution">
    <text evidence="1">The sequence shown here is derived from an EMBL/GenBank/DDBJ whole genome shotgun (WGS) entry which is preliminary data.</text>
</comment>
<accession>A0A430KMR8</accession>
<dbReference type="RefSeq" id="WP_126159552.1">
    <property type="nucleotide sequence ID" value="NZ_RQXW01000017.1"/>
</dbReference>
<dbReference type="AlphaFoldDB" id="A0A430KMR8"/>
<proteinExistence type="predicted"/>
<dbReference type="Proteomes" id="UP000283087">
    <property type="component" value="Unassembled WGS sequence"/>
</dbReference>
<dbReference type="Pfam" id="PF06945">
    <property type="entry name" value="DUF1289"/>
    <property type="match status" value="1"/>
</dbReference>
<dbReference type="PANTHER" id="PTHR35175">
    <property type="entry name" value="DUF1289 DOMAIN-CONTAINING PROTEIN"/>
    <property type="match status" value="1"/>
</dbReference>
<dbReference type="PANTHER" id="PTHR35175:SF2">
    <property type="entry name" value="DUF1289 DOMAIN-CONTAINING PROTEIN"/>
    <property type="match status" value="1"/>
</dbReference>
<dbReference type="EMBL" id="RQXW01000017">
    <property type="protein sequence ID" value="RTE64760.1"/>
    <property type="molecule type" value="Genomic_DNA"/>
</dbReference>
<gene>
    <name evidence="1" type="ORF">EH243_15370</name>
</gene>
<protein>
    <submittedName>
        <fullName evidence="1">DUF1289 domain-containing protein</fullName>
    </submittedName>
</protein>
<reference evidence="1 2" key="1">
    <citation type="submission" date="2018-11" db="EMBL/GenBank/DDBJ databases">
        <title>The draft genome sequence of Amphritea opalescens ANRC-JH13T.</title>
        <authorList>
            <person name="Fang Z."/>
            <person name="Zhang Y."/>
            <person name="Han X."/>
        </authorList>
    </citation>
    <scope>NUCLEOTIDE SEQUENCE [LARGE SCALE GENOMIC DNA]</scope>
    <source>
        <strain evidence="1 2">ANRC-JH13</strain>
    </source>
</reference>